<sequence length="812" mass="94450">MTELNAQIRLRPTRIGFLVNPSDKKSLRQIMRLNACLWGGIYNPIIPVYNRTPKEWKTDFRKSKKEIFQGYINFFEPDVYVECEEGLLEKAGLEAFRNSPRFERDVVSLNEFLQNELGDTFEPQLGQSITDILEDIYASERRFQLRDDFPAIYPSNENLFSEACIGCYPKDENANHFKQSYLDVFHPQKVKFTPELWKKLYSDNFETPFSVTKKHLETFRSWNDDAVIYILDPHNNRDIIDFWNLRTLPSPVYPVPIEWLPELTESLENFIKDYHRPLRGNNNGVMHHVTIEKAGSISEDQFNAIIIPFFQNLPQGSFVCKLFRTELWNVNYQNTFITQPERARVTSKSSNQKIELKNKSLTGVFNSLTPHFSQRYSSSRRRWANVIQISSTYDSGDSDIALSLPFNTFDKSWPLTGISSFSCGREGWVFLQDYKSESDYISFISNEHAFSSWFKRLNIEIKLSEAGRIAKQMLNSLRGFWGLFLIDDKDTIQFINKHATSTRKRTNAENGDTIEEIFEGKSASVSQWHALTKRKQESGFHKMLQLPHYIDRNIIQVGIESECEHCGSKNWHGLDELSYNLRCQRCLKEYKFPQGNLKPNNQNWKYRVIGPFSLPDYAQGAYTTLLTIRFFAFKTTDDFPSSFSTALELTHNGGQKAEIDFALWVPQEKRFDTYGEPRLIIGEAKSFGEDIVKDDDLNKMKKTASLLPNSIIVISVLKDGFSEAEKARLRDFVEWSRGTPKDSRPKHWVILLTGIELFTEFLQHKWESLGEPWSNHAQYHSTREFESLSDSTLAIYLGSDPYHKWVQKKRNG</sequence>
<evidence type="ECO:0000313" key="1">
    <source>
        <dbReference type="EMBL" id="KDN95661.1"/>
    </source>
</evidence>
<proteinExistence type="predicted"/>
<name>A0A066ZZ96_HYDMR</name>
<evidence type="ECO:0000313" key="2">
    <source>
        <dbReference type="Proteomes" id="UP000027341"/>
    </source>
</evidence>
<dbReference type="AlphaFoldDB" id="A0A066ZZ96"/>
<accession>A0A066ZZ96</accession>
<protein>
    <submittedName>
        <fullName evidence="1">Uncharacterized protein</fullName>
    </submittedName>
</protein>
<reference evidence="1 2" key="1">
    <citation type="submission" date="2014-04" db="EMBL/GenBank/DDBJ databases">
        <title>Draft genome sequence of Hydrogenovibrio marinus MH-110, a model organism for aerobic H2 metabolism.</title>
        <authorList>
            <person name="Cha H.J."/>
            <person name="Jo B.H."/>
            <person name="Hwang B.H."/>
        </authorList>
    </citation>
    <scope>NUCLEOTIDE SEQUENCE [LARGE SCALE GENOMIC DNA]</scope>
    <source>
        <strain evidence="1 2">MH-110</strain>
    </source>
</reference>
<dbReference type="Proteomes" id="UP000027341">
    <property type="component" value="Unassembled WGS sequence"/>
</dbReference>
<gene>
    <name evidence="1" type="ORF">EI16_05005</name>
</gene>
<organism evidence="1 2">
    <name type="scientific">Hydrogenovibrio marinus</name>
    <dbReference type="NCBI Taxonomy" id="28885"/>
    <lineage>
        <taxon>Bacteria</taxon>
        <taxon>Pseudomonadati</taxon>
        <taxon>Pseudomonadota</taxon>
        <taxon>Gammaproteobacteria</taxon>
        <taxon>Thiotrichales</taxon>
        <taxon>Piscirickettsiaceae</taxon>
        <taxon>Hydrogenovibrio</taxon>
    </lineage>
</organism>
<keyword evidence="2" id="KW-1185">Reference proteome</keyword>
<dbReference type="EMBL" id="JMIU01000001">
    <property type="protein sequence ID" value="KDN95661.1"/>
    <property type="molecule type" value="Genomic_DNA"/>
</dbReference>
<dbReference type="RefSeq" id="WP_029910187.1">
    <property type="nucleotide sequence ID" value="NZ_AP020335.1"/>
</dbReference>
<comment type="caution">
    <text evidence="1">The sequence shown here is derived from an EMBL/GenBank/DDBJ whole genome shotgun (WGS) entry which is preliminary data.</text>
</comment>